<dbReference type="Proteomes" id="UP001470230">
    <property type="component" value="Unassembled WGS sequence"/>
</dbReference>
<reference evidence="2 3" key="1">
    <citation type="submission" date="2024-04" db="EMBL/GenBank/DDBJ databases">
        <title>Tritrichomonas musculus Genome.</title>
        <authorList>
            <person name="Alves-Ferreira E."/>
            <person name="Grigg M."/>
            <person name="Lorenzi H."/>
            <person name="Galac M."/>
        </authorList>
    </citation>
    <scope>NUCLEOTIDE SEQUENCE [LARGE SCALE GENOMIC DNA]</scope>
    <source>
        <strain evidence="2 3">EAF2021</strain>
    </source>
</reference>
<dbReference type="InterPro" id="IPR050167">
    <property type="entry name" value="Ser_Thr_protein_kinase"/>
</dbReference>
<dbReference type="Gene3D" id="1.10.510.10">
    <property type="entry name" value="Transferase(Phosphotransferase) domain 1"/>
    <property type="match status" value="1"/>
</dbReference>
<dbReference type="SUPFAM" id="SSF56112">
    <property type="entry name" value="Protein kinase-like (PK-like)"/>
    <property type="match status" value="1"/>
</dbReference>
<dbReference type="PANTHER" id="PTHR23257">
    <property type="entry name" value="SERINE-THREONINE PROTEIN KINASE"/>
    <property type="match status" value="1"/>
</dbReference>
<dbReference type="InterPro" id="IPR000719">
    <property type="entry name" value="Prot_kinase_dom"/>
</dbReference>
<dbReference type="CDD" id="cd19669">
    <property type="entry name" value="UBR-box"/>
    <property type="match status" value="1"/>
</dbReference>
<dbReference type="InterPro" id="IPR011009">
    <property type="entry name" value="Kinase-like_dom_sf"/>
</dbReference>
<sequence>MQIDINDFLFNEESFVKNEGEYFETTFASQKSTGLNCVIYKINKHGAEISLIKELQILSVKHPAIVPFIGIADTNTGVYLIFERMEKGSLNNAILKSIQKEPYPLWDEKHKIMIAYGIACAMEYLHSQNIFNRHLNSNKIFLDKDLHPYISILKTNKSSFNDCKMNENVYEYGNLLYYLLTDKDSDQISFESPDNLDLKWRKLIGQCWMRDLDRPSFEQIRQTLESEEFHVPKNYSEKFNVPRKSFIYLMEPKQIISAEKKIKKEEDIKKDDDIKMEIKLLENSFLDELKNDADAGDPSAQNSFALRLYNGLAVEKDIDEAIRYFRLAADNGNYEAMFWLSIILTREGGHEEEAAKYYERSVSSGQVPETFSIYAQQRVNEGDIEGALEYLPFAVQHGSISGMLLYGNVSEEGSELQSCFYEMAANCCHCLDTVGFYFPIDYKVYYCKDCGSTICEGCAKHCHKSHSVEEIGVDHCFVCDCGKNHFVENGKKNRFGCSIQFVGEMIVDKKPCCNQHLFKCMDCAPNKFICFGCASECHANHRVVDCGIQKGFCCCGGRQMKDKCCKNVYYAENPIGRCVNLPKMQRYFQCMSCGIYGSDDVGICSNCAHKCHEGHILLDRGVKKRACQCNNFGQCIIKK</sequence>
<comment type="caution">
    <text evidence="2">The sequence shown here is derived from an EMBL/GenBank/DDBJ whole genome shotgun (WGS) entry which is preliminary data.</text>
</comment>
<dbReference type="Gene3D" id="1.25.40.10">
    <property type="entry name" value="Tetratricopeptide repeat domain"/>
    <property type="match status" value="1"/>
</dbReference>
<gene>
    <name evidence="2" type="ORF">M9Y10_001236</name>
</gene>
<name>A0ABR2L6G6_9EUKA</name>
<feature type="domain" description="Protein kinase" evidence="1">
    <location>
        <begin position="11"/>
        <end position="286"/>
    </location>
</feature>
<organism evidence="2 3">
    <name type="scientific">Tritrichomonas musculus</name>
    <dbReference type="NCBI Taxonomy" id="1915356"/>
    <lineage>
        <taxon>Eukaryota</taxon>
        <taxon>Metamonada</taxon>
        <taxon>Parabasalia</taxon>
        <taxon>Tritrichomonadida</taxon>
        <taxon>Tritrichomonadidae</taxon>
        <taxon>Tritrichomonas</taxon>
    </lineage>
</organism>
<dbReference type="SUPFAM" id="SSF81901">
    <property type="entry name" value="HCP-like"/>
    <property type="match status" value="1"/>
</dbReference>
<proteinExistence type="predicted"/>
<evidence type="ECO:0000259" key="1">
    <source>
        <dbReference type="PROSITE" id="PS50011"/>
    </source>
</evidence>
<dbReference type="Pfam" id="PF07714">
    <property type="entry name" value="PK_Tyr_Ser-Thr"/>
    <property type="match status" value="1"/>
</dbReference>
<dbReference type="SMART" id="SM00671">
    <property type="entry name" value="SEL1"/>
    <property type="match status" value="1"/>
</dbReference>
<protein>
    <recommendedName>
        <fullName evidence="1">Protein kinase domain-containing protein</fullName>
    </recommendedName>
</protein>
<accession>A0ABR2L6G6</accession>
<dbReference type="PROSITE" id="PS50011">
    <property type="entry name" value="PROTEIN_KINASE_DOM"/>
    <property type="match status" value="1"/>
</dbReference>
<keyword evidence="3" id="KW-1185">Reference proteome</keyword>
<dbReference type="InterPro" id="IPR006597">
    <property type="entry name" value="Sel1-like"/>
</dbReference>
<dbReference type="EMBL" id="JAPFFF010000001">
    <property type="protein sequence ID" value="KAK8898944.1"/>
    <property type="molecule type" value="Genomic_DNA"/>
</dbReference>
<evidence type="ECO:0000313" key="2">
    <source>
        <dbReference type="EMBL" id="KAK8898944.1"/>
    </source>
</evidence>
<dbReference type="InterPro" id="IPR011990">
    <property type="entry name" value="TPR-like_helical_dom_sf"/>
</dbReference>
<evidence type="ECO:0000313" key="3">
    <source>
        <dbReference type="Proteomes" id="UP001470230"/>
    </source>
</evidence>
<dbReference type="InterPro" id="IPR001245">
    <property type="entry name" value="Ser-Thr/Tyr_kinase_cat_dom"/>
</dbReference>